<evidence type="ECO:0000313" key="2">
    <source>
        <dbReference type="EMBL" id="MFC3227376.1"/>
    </source>
</evidence>
<dbReference type="SUPFAM" id="SSF53098">
    <property type="entry name" value="Ribonuclease H-like"/>
    <property type="match status" value="1"/>
</dbReference>
<keyword evidence="3" id="KW-1185">Reference proteome</keyword>
<feature type="domain" description="Exonuclease" evidence="1">
    <location>
        <begin position="71"/>
        <end position="246"/>
    </location>
</feature>
<reference evidence="3" key="1">
    <citation type="journal article" date="2019" name="Int. J. Syst. Evol. Microbiol.">
        <title>The Global Catalogue of Microorganisms (GCM) 10K type strain sequencing project: providing services to taxonomists for standard genome sequencing and annotation.</title>
        <authorList>
            <consortium name="The Broad Institute Genomics Platform"/>
            <consortium name="The Broad Institute Genome Sequencing Center for Infectious Disease"/>
            <person name="Wu L."/>
            <person name="Ma J."/>
        </authorList>
    </citation>
    <scope>NUCLEOTIDE SEQUENCE [LARGE SCALE GENOMIC DNA]</scope>
    <source>
        <strain evidence="3">KCTC 42964</strain>
    </source>
</reference>
<dbReference type="InterPro" id="IPR013520">
    <property type="entry name" value="Ribonucl_H"/>
</dbReference>
<keyword evidence="2" id="KW-0378">Hydrolase</keyword>
<comment type="caution">
    <text evidence="2">The sequence shown here is derived from an EMBL/GenBank/DDBJ whole genome shotgun (WGS) entry which is preliminary data.</text>
</comment>
<name>A0ABV7KZ19_9PROT</name>
<dbReference type="Proteomes" id="UP001595528">
    <property type="component" value="Unassembled WGS sequence"/>
</dbReference>
<dbReference type="PANTHER" id="PTHR30231:SF37">
    <property type="entry name" value="EXODEOXYRIBONUCLEASE 10"/>
    <property type="match status" value="1"/>
</dbReference>
<accession>A0ABV7KZ19</accession>
<dbReference type="CDD" id="cd06127">
    <property type="entry name" value="DEDDh"/>
    <property type="match status" value="1"/>
</dbReference>
<sequence length="348" mass="38623">MHGNQIQGDTMTDQPAAETLESYLLDYWESIASGMLKKRGRHRVLRRIDEHQLHETVSYARRPTAPVNTVNLVVVDTETTGLDPDHDEVVEIAARPVTIVEPLDPKDSCPAALASHQQPAFVGRREPGVPMSEGAAKVTGISTEALAGQAIDEAALRKVFDGVDLVVAHNARFDRAMCINLWPWMADLDWACSDRDIGWRDFGAHSHNLQALANWQGFYFEGAHGAEADVQALLHTLAVPVLTGEPPETPFDPHPTTTGFAELLRSWNAGTVRVFAWGSPFHTKDRLRLRGYRWDPGYRVWFRDMLGPAPSDDAPLGTEMQAEAEWLAAECSVTAPEFRGLSNQERWA</sequence>
<evidence type="ECO:0000313" key="3">
    <source>
        <dbReference type="Proteomes" id="UP001595528"/>
    </source>
</evidence>
<dbReference type="InterPro" id="IPR036397">
    <property type="entry name" value="RNaseH_sf"/>
</dbReference>
<organism evidence="2 3">
    <name type="scientific">Marinibaculum pumilum</name>
    <dbReference type="NCBI Taxonomy" id="1766165"/>
    <lineage>
        <taxon>Bacteria</taxon>
        <taxon>Pseudomonadati</taxon>
        <taxon>Pseudomonadota</taxon>
        <taxon>Alphaproteobacteria</taxon>
        <taxon>Rhodospirillales</taxon>
        <taxon>Rhodospirillaceae</taxon>
        <taxon>Marinibaculum</taxon>
    </lineage>
</organism>
<keyword evidence="2" id="KW-0269">Exonuclease</keyword>
<dbReference type="Pfam" id="PF00929">
    <property type="entry name" value="RNase_T"/>
    <property type="match status" value="1"/>
</dbReference>
<protein>
    <submittedName>
        <fullName evidence="2">Exonuclease domain-containing protein</fullName>
    </submittedName>
</protein>
<dbReference type="GO" id="GO:0004527">
    <property type="term" value="F:exonuclease activity"/>
    <property type="evidence" value="ECO:0007669"/>
    <property type="project" value="UniProtKB-KW"/>
</dbReference>
<proteinExistence type="predicted"/>
<keyword evidence="2" id="KW-0540">Nuclease</keyword>
<dbReference type="InterPro" id="IPR012337">
    <property type="entry name" value="RNaseH-like_sf"/>
</dbReference>
<dbReference type="EMBL" id="JBHRTR010000022">
    <property type="protein sequence ID" value="MFC3227376.1"/>
    <property type="molecule type" value="Genomic_DNA"/>
</dbReference>
<dbReference type="RefSeq" id="WP_379899542.1">
    <property type="nucleotide sequence ID" value="NZ_JBHRTR010000022.1"/>
</dbReference>
<dbReference type="Gene3D" id="3.30.420.10">
    <property type="entry name" value="Ribonuclease H-like superfamily/Ribonuclease H"/>
    <property type="match status" value="1"/>
</dbReference>
<dbReference type="PANTHER" id="PTHR30231">
    <property type="entry name" value="DNA POLYMERASE III SUBUNIT EPSILON"/>
    <property type="match status" value="1"/>
</dbReference>
<dbReference type="SMART" id="SM00479">
    <property type="entry name" value="EXOIII"/>
    <property type="match status" value="1"/>
</dbReference>
<gene>
    <name evidence="2" type="ORF">ACFOGJ_09055</name>
</gene>
<evidence type="ECO:0000259" key="1">
    <source>
        <dbReference type="SMART" id="SM00479"/>
    </source>
</evidence>